<gene>
    <name evidence="1" type="ORF">PSON_ATCC_30995.1.T0340137</name>
</gene>
<protein>
    <submittedName>
        <fullName evidence="1">Uncharacterized protein</fullName>
    </submittedName>
</protein>
<accession>A0A8S1M5R3</accession>
<proteinExistence type="predicted"/>
<reference evidence="1" key="1">
    <citation type="submission" date="2021-01" db="EMBL/GenBank/DDBJ databases">
        <authorList>
            <consortium name="Genoscope - CEA"/>
            <person name="William W."/>
        </authorList>
    </citation>
    <scope>NUCLEOTIDE SEQUENCE</scope>
</reference>
<keyword evidence="2" id="KW-1185">Reference proteome</keyword>
<dbReference type="Proteomes" id="UP000692954">
    <property type="component" value="Unassembled WGS sequence"/>
</dbReference>
<name>A0A8S1M5R3_9CILI</name>
<dbReference type="EMBL" id="CAJJDN010000034">
    <property type="protein sequence ID" value="CAD8076018.1"/>
    <property type="molecule type" value="Genomic_DNA"/>
</dbReference>
<dbReference type="AlphaFoldDB" id="A0A8S1M5R3"/>
<comment type="caution">
    <text evidence="1">The sequence shown here is derived from an EMBL/GenBank/DDBJ whole genome shotgun (WGS) entry which is preliminary data.</text>
</comment>
<evidence type="ECO:0000313" key="2">
    <source>
        <dbReference type="Proteomes" id="UP000692954"/>
    </source>
</evidence>
<sequence>MNCDYFTYYVEETLPNYVQQKLKECFIQLDNNQNIITCVDMICQQIEFCRKLCNRLQVQKQLLILIKSLENQIYSIKDAEKNNIYHLFVQDVYVFQILLRLLCIMIQFETKKQNDNFNEDYTEKFRNDLAMSFIILRTNQTNQLDGQFLEMFLKLKSKSILFYKYLIKFSEQFSLRDCLSSLRQLKQQLIKKQRAQFIEKRGQIDSIKQDSKGEQSNSFYEQTDFRIKDKRLQIIMQGKQPKQEQQNISFQDILKQKENTKFFNITESTLYRPSLIKRTINDGINGKYKLGNDIKIVRKVSNSSIKKINKTEIQPFQILQQKSQLEFCRENRRKY</sequence>
<evidence type="ECO:0000313" key="1">
    <source>
        <dbReference type="EMBL" id="CAD8076018.1"/>
    </source>
</evidence>
<organism evidence="1 2">
    <name type="scientific">Paramecium sonneborni</name>
    <dbReference type="NCBI Taxonomy" id="65129"/>
    <lineage>
        <taxon>Eukaryota</taxon>
        <taxon>Sar</taxon>
        <taxon>Alveolata</taxon>
        <taxon>Ciliophora</taxon>
        <taxon>Intramacronucleata</taxon>
        <taxon>Oligohymenophorea</taxon>
        <taxon>Peniculida</taxon>
        <taxon>Parameciidae</taxon>
        <taxon>Paramecium</taxon>
    </lineage>
</organism>